<sequence length="235" mass="26471">MKIELLILGITLFLMYNAYHDGKFIKKLFTYKKYYKIAMFGLLGIGIYLIIKRNPNDSRKILMNANNMVKYMPIDKSSLDMISPILDFTTQGQNGGGYNLGTSDNSSFMNDLTNQTGGTQYPYGSGFFRNLGIQPSEKRLLQSGYTNGEQNNTRELNGGNGGNGRKATKRSVSETKKKYVASLQNWKCGHCQNQLNAWFEVDHKMRLENGGGNEVQNLIALCRDCHGKKTAMENM</sequence>
<name>A0A6C0EF86_9ZZZZ</name>
<evidence type="ECO:0000256" key="1">
    <source>
        <dbReference type="SAM" id="MobiDB-lite"/>
    </source>
</evidence>
<feature type="domain" description="HNH nuclease" evidence="3">
    <location>
        <begin position="175"/>
        <end position="227"/>
    </location>
</feature>
<keyword evidence="2" id="KW-1133">Transmembrane helix</keyword>
<reference evidence="4" key="1">
    <citation type="journal article" date="2020" name="Nature">
        <title>Giant virus diversity and host interactions through global metagenomics.</title>
        <authorList>
            <person name="Schulz F."/>
            <person name="Roux S."/>
            <person name="Paez-Espino D."/>
            <person name="Jungbluth S."/>
            <person name="Walsh D.A."/>
            <person name="Denef V.J."/>
            <person name="McMahon K.D."/>
            <person name="Konstantinidis K.T."/>
            <person name="Eloe-Fadrosh E.A."/>
            <person name="Kyrpides N.C."/>
            <person name="Woyke T."/>
        </authorList>
    </citation>
    <scope>NUCLEOTIDE SEQUENCE</scope>
    <source>
        <strain evidence="4">GVMAG-M-3300023179-33</strain>
    </source>
</reference>
<evidence type="ECO:0000259" key="3">
    <source>
        <dbReference type="SMART" id="SM00507"/>
    </source>
</evidence>
<evidence type="ECO:0000256" key="2">
    <source>
        <dbReference type="SAM" id="Phobius"/>
    </source>
</evidence>
<dbReference type="SMART" id="SM00507">
    <property type="entry name" value="HNHc"/>
    <property type="match status" value="1"/>
</dbReference>
<proteinExistence type="predicted"/>
<evidence type="ECO:0000313" key="4">
    <source>
        <dbReference type="EMBL" id="QHT27412.1"/>
    </source>
</evidence>
<keyword evidence="2" id="KW-0812">Transmembrane</keyword>
<organism evidence="4">
    <name type="scientific">viral metagenome</name>
    <dbReference type="NCBI Taxonomy" id="1070528"/>
    <lineage>
        <taxon>unclassified sequences</taxon>
        <taxon>metagenomes</taxon>
        <taxon>organismal metagenomes</taxon>
    </lineage>
</organism>
<feature type="transmembrane region" description="Helical" evidence="2">
    <location>
        <begin position="6"/>
        <end position="22"/>
    </location>
</feature>
<feature type="region of interest" description="Disordered" evidence="1">
    <location>
        <begin position="146"/>
        <end position="171"/>
    </location>
</feature>
<dbReference type="CDD" id="cd00085">
    <property type="entry name" value="HNHc"/>
    <property type="match status" value="1"/>
</dbReference>
<dbReference type="Pfam" id="PF01844">
    <property type="entry name" value="HNH"/>
    <property type="match status" value="1"/>
</dbReference>
<dbReference type="GO" id="GO:0003676">
    <property type="term" value="F:nucleic acid binding"/>
    <property type="evidence" value="ECO:0007669"/>
    <property type="project" value="InterPro"/>
</dbReference>
<dbReference type="Gene3D" id="1.10.30.50">
    <property type="match status" value="1"/>
</dbReference>
<keyword evidence="2" id="KW-0472">Membrane</keyword>
<dbReference type="EMBL" id="MN739822">
    <property type="protein sequence ID" value="QHT27412.1"/>
    <property type="molecule type" value="Genomic_DNA"/>
</dbReference>
<protein>
    <recommendedName>
        <fullName evidence="3">HNH nuclease domain-containing protein</fullName>
    </recommendedName>
</protein>
<feature type="transmembrane region" description="Helical" evidence="2">
    <location>
        <begin position="34"/>
        <end position="51"/>
    </location>
</feature>
<dbReference type="GO" id="GO:0008270">
    <property type="term" value="F:zinc ion binding"/>
    <property type="evidence" value="ECO:0007669"/>
    <property type="project" value="InterPro"/>
</dbReference>
<dbReference type="GO" id="GO:0004519">
    <property type="term" value="F:endonuclease activity"/>
    <property type="evidence" value="ECO:0007669"/>
    <property type="project" value="InterPro"/>
</dbReference>
<dbReference type="AlphaFoldDB" id="A0A6C0EF86"/>
<dbReference type="InterPro" id="IPR003615">
    <property type="entry name" value="HNH_nuc"/>
</dbReference>
<accession>A0A6C0EF86</accession>
<dbReference type="InterPro" id="IPR002711">
    <property type="entry name" value="HNH"/>
</dbReference>
<feature type="compositionally biased region" description="Polar residues" evidence="1">
    <location>
        <begin position="146"/>
        <end position="155"/>
    </location>
</feature>